<evidence type="ECO:0000256" key="3">
    <source>
        <dbReference type="ARBA" id="ARBA00022737"/>
    </source>
</evidence>
<evidence type="ECO:0000256" key="4">
    <source>
        <dbReference type="ARBA" id="ARBA00022771"/>
    </source>
</evidence>
<dbReference type="GO" id="GO:0008270">
    <property type="term" value="F:zinc ion binding"/>
    <property type="evidence" value="ECO:0007669"/>
    <property type="project" value="UniProtKB-KW"/>
</dbReference>
<keyword evidence="4 7" id="KW-0863">Zinc-finger</keyword>
<dbReference type="PROSITE" id="PS00028">
    <property type="entry name" value="ZINC_FINGER_C2H2_1"/>
    <property type="match status" value="3"/>
</dbReference>
<sequence length="357" mass="40583">MDVRPPMMKMHEMAKDKRQMMERILNHALGIIFMLTGEEYVVVKKGSPHHSVHSLVGEVPIKCGDISVYFSMEEWDYIEGHKDIYKDVMVEGRQVSDASRSPENSPSESSDEDADIVFIGEVAKAERIEADDDEEEADISITTPAEFNDVTIHGEETPLRSPEEVEEQDIPGDTCTDCAFWTRSPDTAEPAPTEQEGPFACRACRKSFPLQRMLTRHLKCHSTQKRHRCPCCAKGFNDTFDLKRHMRTHTGIRPYKCPACDKSFTQRCSLESHLRKIHGVTQSYAYRQRRSKIYVCEECGFTSASADAYTLHVIEMHPSSPMLSKHLRKRGAGVLRGDMGVLLHPTPRYVSNPVHNR</sequence>
<evidence type="ECO:0000256" key="1">
    <source>
        <dbReference type="ARBA" id="ARBA00004123"/>
    </source>
</evidence>
<dbReference type="Gene3D" id="3.30.160.60">
    <property type="entry name" value="Classic Zinc Finger"/>
    <property type="match status" value="2"/>
</dbReference>
<evidence type="ECO:0000313" key="11">
    <source>
        <dbReference type="Proteomes" id="UP000694569"/>
    </source>
</evidence>
<feature type="domain" description="C2H2-type" evidence="9">
    <location>
        <begin position="227"/>
        <end position="254"/>
    </location>
</feature>
<keyword evidence="3" id="KW-0677">Repeat</keyword>
<dbReference type="InterPro" id="IPR027756">
    <property type="entry name" value="Ovo-like"/>
</dbReference>
<evidence type="ECO:0000256" key="7">
    <source>
        <dbReference type="PROSITE-ProRule" id="PRU00042"/>
    </source>
</evidence>
<evidence type="ECO:0000256" key="8">
    <source>
        <dbReference type="SAM" id="MobiDB-lite"/>
    </source>
</evidence>
<dbReference type="InterPro" id="IPR036236">
    <property type="entry name" value="Znf_C2H2_sf"/>
</dbReference>
<feature type="domain" description="C2H2-type" evidence="9">
    <location>
        <begin position="199"/>
        <end position="226"/>
    </location>
</feature>
<dbReference type="SMART" id="SM00355">
    <property type="entry name" value="ZnF_C2H2"/>
    <property type="match status" value="4"/>
</dbReference>
<protein>
    <recommendedName>
        <fullName evidence="9">C2H2-type domain-containing protein</fullName>
    </recommendedName>
</protein>
<dbReference type="InterPro" id="IPR001909">
    <property type="entry name" value="KRAB"/>
</dbReference>
<evidence type="ECO:0000259" key="9">
    <source>
        <dbReference type="PROSITE" id="PS50157"/>
    </source>
</evidence>
<dbReference type="GO" id="GO:0000978">
    <property type="term" value="F:RNA polymerase II cis-regulatory region sequence-specific DNA binding"/>
    <property type="evidence" value="ECO:0007669"/>
    <property type="project" value="TreeGrafter"/>
</dbReference>
<dbReference type="PANTHER" id="PTHR10032">
    <property type="entry name" value="ZINC FINGER PROTEIN WITH KRAB AND SCAN DOMAINS"/>
    <property type="match status" value="1"/>
</dbReference>
<dbReference type="Pfam" id="PF01352">
    <property type="entry name" value="KRAB"/>
    <property type="match status" value="1"/>
</dbReference>
<dbReference type="PROSITE" id="PS50157">
    <property type="entry name" value="ZINC_FINGER_C2H2_2"/>
    <property type="match status" value="3"/>
</dbReference>
<reference evidence="10" key="1">
    <citation type="submission" date="2025-08" db="UniProtKB">
        <authorList>
            <consortium name="Ensembl"/>
        </authorList>
    </citation>
    <scope>IDENTIFICATION</scope>
</reference>
<dbReference type="GO" id="GO:0000981">
    <property type="term" value="F:DNA-binding transcription factor activity, RNA polymerase II-specific"/>
    <property type="evidence" value="ECO:0007669"/>
    <property type="project" value="TreeGrafter"/>
</dbReference>
<dbReference type="SUPFAM" id="SSF57667">
    <property type="entry name" value="beta-beta-alpha zinc fingers"/>
    <property type="match status" value="2"/>
</dbReference>
<evidence type="ECO:0000313" key="10">
    <source>
        <dbReference type="Ensembl" id="ENSLLEP00000028213.1"/>
    </source>
</evidence>
<name>A0A8C5WCL4_9ANUR</name>
<dbReference type="InterPro" id="IPR013087">
    <property type="entry name" value="Znf_C2H2_type"/>
</dbReference>
<keyword evidence="2" id="KW-0479">Metal-binding</keyword>
<dbReference type="GO" id="GO:0005634">
    <property type="term" value="C:nucleus"/>
    <property type="evidence" value="ECO:0007669"/>
    <property type="project" value="UniProtKB-SubCell"/>
</dbReference>
<evidence type="ECO:0000256" key="6">
    <source>
        <dbReference type="ARBA" id="ARBA00023242"/>
    </source>
</evidence>
<comment type="subcellular location">
    <subcellularLocation>
        <location evidence="1">Nucleus</location>
    </subcellularLocation>
</comment>
<dbReference type="Proteomes" id="UP000694569">
    <property type="component" value="Unplaced"/>
</dbReference>
<feature type="region of interest" description="Disordered" evidence="8">
    <location>
        <begin position="95"/>
        <end position="115"/>
    </location>
</feature>
<dbReference type="Ensembl" id="ENSLLET00000029314.1">
    <property type="protein sequence ID" value="ENSLLEP00000028213.1"/>
    <property type="gene ID" value="ENSLLEG00000017857.1"/>
</dbReference>
<proteinExistence type="predicted"/>
<dbReference type="InterPro" id="IPR036051">
    <property type="entry name" value="KRAB_dom_sf"/>
</dbReference>
<dbReference type="AlphaFoldDB" id="A0A8C5WCL4"/>
<evidence type="ECO:0000256" key="2">
    <source>
        <dbReference type="ARBA" id="ARBA00022723"/>
    </source>
</evidence>
<feature type="domain" description="C2H2-type" evidence="9">
    <location>
        <begin position="255"/>
        <end position="283"/>
    </location>
</feature>
<dbReference type="FunFam" id="3.30.160.60:FF:000452">
    <property type="entry name" value="Transcription factor Ovo-like 2"/>
    <property type="match status" value="1"/>
</dbReference>
<accession>A0A8C5WCL4</accession>
<keyword evidence="11" id="KW-1185">Reference proteome</keyword>
<feature type="compositionally biased region" description="Low complexity" evidence="8">
    <location>
        <begin position="98"/>
        <end position="108"/>
    </location>
</feature>
<evidence type="ECO:0000256" key="5">
    <source>
        <dbReference type="ARBA" id="ARBA00022833"/>
    </source>
</evidence>
<dbReference type="PANTHER" id="PTHR10032:SF220">
    <property type="entry name" value="TRANSCRIPTION FACTOR OVO-LIKE PROTEIN 3-RELATED"/>
    <property type="match status" value="1"/>
</dbReference>
<organism evidence="10 11">
    <name type="scientific">Leptobrachium leishanense</name>
    <name type="common">Leishan spiny toad</name>
    <dbReference type="NCBI Taxonomy" id="445787"/>
    <lineage>
        <taxon>Eukaryota</taxon>
        <taxon>Metazoa</taxon>
        <taxon>Chordata</taxon>
        <taxon>Craniata</taxon>
        <taxon>Vertebrata</taxon>
        <taxon>Euteleostomi</taxon>
        <taxon>Amphibia</taxon>
        <taxon>Batrachia</taxon>
        <taxon>Anura</taxon>
        <taxon>Pelobatoidea</taxon>
        <taxon>Megophryidae</taxon>
        <taxon>Leptobrachium</taxon>
    </lineage>
</organism>
<dbReference type="SUPFAM" id="SSF109640">
    <property type="entry name" value="KRAB domain (Kruppel-associated box)"/>
    <property type="match status" value="1"/>
</dbReference>
<dbReference type="GO" id="GO:0009913">
    <property type="term" value="P:epidermal cell differentiation"/>
    <property type="evidence" value="ECO:0007669"/>
    <property type="project" value="TreeGrafter"/>
</dbReference>
<reference evidence="10" key="2">
    <citation type="submission" date="2025-09" db="UniProtKB">
        <authorList>
            <consortium name="Ensembl"/>
        </authorList>
    </citation>
    <scope>IDENTIFICATION</scope>
</reference>
<dbReference type="GeneTree" id="ENSGT00940000159359"/>
<dbReference type="Pfam" id="PF13465">
    <property type="entry name" value="zf-H2C2_2"/>
    <property type="match status" value="1"/>
</dbReference>
<dbReference type="CDD" id="cd07765">
    <property type="entry name" value="KRAB_A-box"/>
    <property type="match status" value="1"/>
</dbReference>
<keyword evidence="5" id="KW-0862">Zinc</keyword>
<keyword evidence="6" id="KW-0539">Nucleus</keyword>